<dbReference type="GeneID" id="93255206"/>
<keyword evidence="4" id="KW-1185">Reference proteome</keyword>
<proteinExistence type="predicted"/>
<comment type="caution">
    <text evidence="3">The sequence shown here is derived from an EMBL/GenBank/DDBJ whole genome shotgun (WGS) entry which is preliminary data.</text>
</comment>
<keyword evidence="1" id="KW-0479">Metal-binding</keyword>
<dbReference type="InterPro" id="IPR029068">
    <property type="entry name" value="Glyas_Bleomycin-R_OHBP_Dase"/>
</dbReference>
<name>A0A9Q2KU66_9GAMM</name>
<sequence>MLNINGLSHINITVDNIEKGIEYYKNLFNAKPIQIFHRFKNDNFYKSAGFMENYKDALASIAFLKIENIPLTLELMEYHNPKGDDNKNIKKKTNDIGNVGHISLKTSNIDKDFDYIAKSGLVSMINSHKDYKPYTLGKINPDQFKFFDKELESSKSEKHKVCKYVSSIKYFYFIDKYGVQWELEQGNDI</sequence>
<dbReference type="GO" id="GO:0046491">
    <property type="term" value="P:L-methylmalonyl-CoA metabolic process"/>
    <property type="evidence" value="ECO:0007669"/>
    <property type="project" value="TreeGrafter"/>
</dbReference>
<feature type="domain" description="Glyoxalase/fosfomycin resistance/dioxygenase" evidence="2">
    <location>
        <begin position="7"/>
        <end position="120"/>
    </location>
</feature>
<evidence type="ECO:0000256" key="1">
    <source>
        <dbReference type="ARBA" id="ARBA00022723"/>
    </source>
</evidence>
<dbReference type="InterPro" id="IPR051785">
    <property type="entry name" value="MMCE/EMCE_epimerase"/>
</dbReference>
<organism evidence="3 4">
    <name type="scientific">Francisella noatunensis</name>
    <dbReference type="NCBI Taxonomy" id="657445"/>
    <lineage>
        <taxon>Bacteria</taxon>
        <taxon>Pseudomonadati</taxon>
        <taxon>Pseudomonadota</taxon>
        <taxon>Gammaproteobacteria</taxon>
        <taxon>Thiotrichales</taxon>
        <taxon>Francisellaceae</taxon>
        <taxon>Francisella</taxon>
    </lineage>
</organism>
<dbReference type="InterPro" id="IPR004360">
    <property type="entry name" value="Glyas_Fos-R_dOase_dom"/>
</dbReference>
<dbReference type="Pfam" id="PF00903">
    <property type="entry name" value="Glyoxalase"/>
    <property type="match status" value="1"/>
</dbReference>
<dbReference type="GO" id="GO:0046872">
    <property type="term" value="F:metal ion binding"/>
    <property type="evidence" value="ECO:0007669"/>
    <property type="project" value="UniProtKB-KW"/>
</dbReference>
<reference evidence="3 4" key="1">
    <citation type="submission" date="2020-09" db="EMBL/GenBank/DDBJ databases">
        <title>Development of specific Francisella tularensis PCR assay based on in-depth characterization of family Francisellaceae.</title>
        <authorList>
            <person name="Ohrman C."/>
            <person name="Sahl J."/>
            <person name="Sjodin A."/>
            <person name="Uneklint I."/>
            <person name="Ballard R."/>
            <person name="Karlsson L."/>
            <person name="Mcdonough R."/>
            <person name="Sundell D."/>
            <person name="Soria K."/>
            <person name="Brindeflk B."/>
            <person name="Vallesi A."/>
            <person name="Ramirez-Paredes J.G."/>
            <person name="Colquhoun D."/>
            <person name="Myrtennas K."/>
            <person name="Birdsell D."/>
            <person name="Johansson A."/>
            <person name="Wagner D."/>
            <person name="Forsman M."/>
        </authorList>
    </citation>
    <scope>NUCLEOTIDE SEQUENCE [LARGE SCALE GENOMIC DNA]</scope>
    <source>
        <strain evidence="3 4">FSC1140</strain>
    </source>
</reference>
<dbReference type="GO" id="GO:0004493">
    <property type="term" value="F:methylmalonyl-CoA epimerase activity"/>
    <property type="evidence" value="ECO:0007669"/>
    <property type="project" value="TreeGrafter"/>
</dbReference>
<dbReference type="Gene3D" id="3.10.180.10">
    <property type="entry name" value="2,3-Dihydroxybiphenyl 1,2-Dioxygenase, domain 1"/>
    <property type="match status" value="1"/>
</dbReference>
<evidence type="ECO:0000259" key="2">
    <source>
        <dbReference type="Pfam" id="PF00903"/>
    </source>
</evidence>
<evidence type="ECO:0000313" key="4">
    <source>
        <dbReference type="Proteomes" id="UP000701999"/>
    </source>
</evidence>
<dbReference type="PANTHER" id="PTHR43048:SF3">
    <property type="entry name" value="METHYLMALONYL-COA EPIMERASE, MITOCHONDRIAL"/>
    <property type="match status" value="1"/>
</dbReference>
<dbReference type="RefSeq" id="WP_159184474.1">
    <property type="nucleotide sequence ID" value="NZ_JACVJL010000103.1"/>
</dbReference>
<dbReference type="Proteomes" id="UP000701999">
    <property type="component" value="Unassembled WGS sequence"/>
</dbReference>
<gene>
    <name evidence="3" type="ORF">IB647_09015</name>
</gene>
<dbReference type="AlphaFoldDB" id="A0A9Q2KU66"/>
<protein>
    <submittedName>
        <fullName evidence="3">VOC family protein</fullName>
    </submittedName>
</protein>
<dbReference type="EMBL" id="JACVKN010000180">
    <property type="protein sequence ID" value="MBK2065718.1"/>
    <property type="molecule type" value="Genomic_DNA"/>
</dbReference>
<evidence type="ECO:0000313" key="3">
    <source>
        <dbReference type="EMBL" id="MBK2065718.1"/>
    </source>
</evidence>
<dbReference type="SUPFAM" id="SSF54593">
    <property type="entry name" value="Glyoxalase/Bleomycin resistance protein/Dihydroxybiphenyl dioxygenase"/>
    <property type="match status" value="1"/>
</dbReference>
<dbReference type="PANTHER" id="PTHR43048">
    <property type="entry name" value="METHYLMALONYL-COA EPIMERASE"/>
    <property type="match status" value="1"/>
</dbReference>
<accession>A0A9Q2KU66</accession>